<protein>
    <submittedName>
        <fullName evidence="3">Uncharacterized protein</fullName>
    </submittedName>
</protein>
<reference evidence="3 4" key="1">
    <citation type="submission" date="2020-06" db="EMBL/GenBank/DDBJ databases">
        <title>Altererythrobacter lutimaris sp. nov., a marine bacterium isolated from a tidal flat.</title>
        <authorList>
            <person name="Kim D."/>
            <person name="Yoo Y."/>
            <person name="Kim J.-J."/>
        </authorList>
    </citation>
    <scope>NUCLEOTIDE SEQUENCE [LARGE SCALE GENOMIC DNA]</scope>
    <source>
        <strain evidence="3 4">JGD-16</strain>
    </source>
</reference>
<evidence type="ECO:0000313" key="3">
    <source>
        <dbReference type="EMBL" id="NVE93653.1"/>
    </source>
</evidence>
<dbReference type="Proteomes" id="UP000546031">
    <property type="component" value="Unassembled WGS sequence"/>
</dbReference>
<keyword evidence="4" id="KW-1185">Reference proteome</keyword>
<dbReference type="EMBL" id="JABWTA010000001">
    <property type="protein sequence ID" value="NVE93653.1"/>
    <property type="molecule type" value="Genomic_DNA"/>
</dbReference>
<evidence type="ECO:0000256" key="1">
    <source>
        <dbReference type="SAM" id="Phobius"/>
    </source>
</evidence>
<dbReference type="Gene3D" id="2.120.10.30">
    <property type="entry name" value="TolB, C-terminal domain"/>
    <property type="match status" value="1"/>
</dbReference>
<dbReference type="InterPro" id="IPR011042">
    <property type="entry name" value="6-blade_b-propeller_TolB-like"/>
</dbReference>
<evidence type="ECO:0000313" key="4">
    <source>
        <dbReference type="Proteomes" id="UP000546031"/>
    </source>
</evidence>
<gene>
    <name evidence="3" type="ORF">HUO12_01950</name>
</gene>
<name>A0A850H736_9SPHN</name>
<dbReference type="AlphaFoldDB" id="A0A850H736"/>
<proteinExistence type="predicted"/>
<feature type="chain" id="PRO_5032303839" evidence="2">
    <location>
        <begin position="20"/>
        <end position="305"/>
    </location>
</feature>
<evidence type="ECO:0000256" key="2">
    <source>
        <dbReference type="SAM" id="SignalP"/>
    </source>
</evidence>
<feature type="signal peptide" evidence="2">
    <location>
        <begin position="1"/>
        <end position="19"/>
    </location>
</feature>
<keyword evidence="2" id="KW-0732">Signal</keyword>
<keyword evidence="1" id="KW-0812">Transmembrane</keyword>
<feature type="transmembrane region" description="Helical" evidence="1">
    <location>
        <begin position="277"/>
        <end position="298"/>
    </location>
</feature>
<keyword evidence="1" id="KW-0472">Membrane</keyword>
<organism evidence="3 4">
    <name type="scientific">Altererythrobacter lutimaris</name>
    <dbReference type="NCBI Taxonomy" id="2743979"/>
    <lineage>
        <taxon>Bacteria</taxon>
        <taxon>Pseudomonadati</taxon>
        <taxon>Pseudomonadota</taxon>
        <taxon>Alphaproteobacteria</taxon>
        <taxon>Sphingomonadales</taxon>
        <taxon>Erythrobacteraceae</taxon>
        <taxon>Altererythrobacter</taxon>
    </lineage>
</organism>
<accession>A0A850H736</accession>
<keyword evidence="1" id="KW-1133">Transmembrane helix</keyword>
<dbReference type="RefSeq" id="WP_176272008.1">
    <property type="nucleotide sequence ID" value="NZ_JABWTA010000001.1"/>
</dbReference>
<dbReference type="SUPFAM" id="SSF63829">
    <property type="entry name" value="Calcium-dependent phosphotriesterase"/>
    <property type="match status" value="1"/>
</dbReference>
<sequence>MRSIFLLTLLFLLMPAVQAHPGWGVAEDSEGNLYYTDLEHVWRVAPDGTRTIAVRDVHTHELFIDADGNLLGENLWYSGGEDGQFSHHVWQMDSAENVTVLRESPGFRTDDSFVRDAAGTAYWHDGSELFRKASTGENVPHGAQSIDAIQAMTAAQDGSLFVMSNGDLQMLGPDGSIRRSLEGFAQGRLTQPMVPEQHRVLGLWPASDGGVYAAQYGARRADKVSVDGTVETIASTWLPWSPTGGIETRDGDVWLLEYSLFNQARLRKVGETQPISWSFWGGLLLPILLAGWGALAFLRRRHESR</sequence>
<comment type="caution">
    <text evidence="3">The sequence shown here is derived from an EMBL/GenBank/DDBJ whole genome shotgun (WGS) entry which is preliminary data.</text>
</comment>